<gene>
    <name evidence="2" type="ORF">PEVE_00012227</name>
</gene>
<feature type="compositionally biased region" description="Low complexity" evidence="1">
    <location>
        <begin position="215"/>
        <end position="231"/>
    </location>
</feature>
<keyword evidence="3" id="KW-1185">Reference proteome</keyword>
<comment type="caution">
    <text evidence="2">The sequence shown here is derived from an EMBL/GenBank/DDBJ whole genome shotgun (WGS) entry which is preliminary data.</text>
</comment>
<dbReference type="EMBL" id="CALNXI010000019">
    <property type="protein sequence ID" value="CAH3015126.1"/>
    <property type="molecule type" value="Genomic_DNA"/>
</dbReference>
<feature type="compositionally biased region" description="Low complexity" evidence="1">
    <location>
        <begin position="305"/>
        <end position="328"/>
    </location>
</feature>
<evidence type="ECO:0000313" key="2">
    <source>
        <dbReference type="EMBL" id="CAH3015126.1"/>
    </source>
</evidence>
<feature type="region of interest" description="Disordered" evidence="1">
    <location>
        <begin position="99"/>
        <end position="120"/>
    </location>
</feature>
<sequence>MAFSAQTDHGQCEQKDAVLCRIGKETSKEKAKHFVPNPAAKPFVPSYLNSTLGRSNYNRTWSAIEGQHSKVFALGRNIPRQKVGQLIQPASQPFISAPNGTDHLHNSAVPQDEPRTPTTPQSNNHIAFHLVSKVLEDESVFNFPSVEETTPGLEPFSFNHDGVDGTSHSWPLSVVPNGCVSICNASTNSGGSAGTGSFGSFPGQTIWSAEANSRTTPPLSPLDMSPPSSLTNSSLGTSPSFPVTPLVPTSSLTNSSGSASPTVNGFNDELSPYPSPTGQHFGSQDASSHSMFMPIKDTSMGSKGRNSSESGYYSSNGSSRHSQSSPSSAPGRTHFVASPKTRPQSLTFTAGNHYCSSPSMSPSSPPLHSHSAPKYIGLNHDLNGGVWYKNGSAQEHSSANHFVRDGQAFARDNGYSGHAILQRTKSPLTSELHYRLEECYEQLRCLEKERKKTEAEISHLWSGRRLSSGNASNVRPPPNPSRVDKLIVEHLREHAKVEALVGRIERIRHSPLHVSISEGVDQWQSGIREVQNRRKEELLSGNNSRSRLNSGIRHQDTTELSALISGVKALTLHTRATRTIIWCAHQLVLANSTSSHENTLPLMQSNSKESTGDVS</sequence>
<feature type="compositionally biased region" description="Polar residues" evidence="1">
    <location>
        <begin position="232"/>
        <end position="241"/>
    </location>
</feature>
<feature type="region of interest" description="Disordered" evidence="1">
    <location>
        <begin position="211"/>
        <end position="343"/>
    </location>
</feature>
<reference evidence="2 3" key="1">
    <citation type="submission" date="2022-05" db="EMBL/GenBank/DDBJ databases">
        <authorList>
            <consortium name="Genoscope - CEA"/>
            <person name="William W."/>
        </authorList>
    </citation>
    <scope>NUCLEOTIDE SEQUENCE [LARGE SCALE GENOMIC DNA]</scope>
</reference>
<feature type="compositionally biased region" description="Low complexity" evidence="1">
    <location>
        <begin position="249"/>
        <end position="262"/>
    </location>
</feature>
<feature type="compositionally biased region" description="Polar residues" evidence="1">
    <location>
        <begin position="276"/>
        <end position="290"/>
    </location>
</feature>
<organism evidence="2 3">
    <name type="scientific">Porites evermanni</name>
    <dbReference type="NCBI Taxonomy" id="104178"/>
    <lineage>
        <taxon>Eukaryota</taxon>
        <taxon>Metazoa</taxon>
        <taxon>Cnidaria</taxon>
        <taxon>Anthozoa</taxon>
        <taxon>Hexacorallia</taxon>
        <taxon>Scleractinia</taxon>
        <taxon>Fungiina</taxon>
        <taxon>Poritidae</taxon>
        <taxon>Porites</taxon>
    </lineage>
</organism>
<protein>
    <submittedName>
        <fullName evidence="2">Uncharacterized protein</fullName>
    </submittedName>
</protein>
<proteinExistence type="predicted"/>
<accession>A0ABN8LI14</accession>
<evidence type="ECO:0000313" key="3">
    <source>
        <dbReference type="Proteomes" id="UP001159427"/>
    </source>
</evidence>
<name>A0ABN8LI14_9CNID</name>
<dbReference type="InterPro" id="IPR027963">
    <property type="entry name" value="MEIOC"/>
</dbReference>
<dbReference type="Proteomes" id="UP001159427">
    <property type="component" value="Unassembled WGS sequence"/>
</dbReference>
<evidence type="ECO:0000256" key="1">
    <source>
        <dbReference type="SAM" id="MobiDB-lite"/>
    </source>
</evidence>
<dbReference type="PANTHER" id="PTHR33861">
    <property type="entry name" value="PROTEIN CBG18333"/>
    <property type="match status" value="1"/>
</dbReference>
<dbReference type="PANTHER" id="PTHR33861:SF5">
    <property type="entry name" value="GAMMA-TUBULIN COMPLEX COMPONENT"/>
    <property type="match status" value="1"/>
</dbReference>
<dbReference type="Pfam" id="PF15189">
    <property type="entry name" value="MEIOC"/>
    <property type="match status" value="1"/>
</dbReference>